<dbReference type="AlphaFoldDB" id="A0A9E2L367"/>
<name>A0A9E2L367_9SPIR</name>
<comment type="caution">
    <text evidence="1">The sequence shown here is derived from an EMBL/GenBank/DDBJ whole genome shotgun (WGS) entry which is preliminary data.</text>
</comment>
<evidence type="ECO:0000313" key="2">
    <source>
        <dbReference type="Proteomes" id="UP000823914"/>
    </source>
</evidence>
<evidence type="ECO:0008006" key="3">
    <source>
        <dbReference type="Google" id="ProtNLM"/>
    </source>
</evidence>
<reference evidence="1" key="1">
    <citation type="journal article" date="2021" name="PeerJ">
        <title>Extensive microbial diversity within the chicken gut microbiome revealed by metagenomics and culture.</title>
        <authorList>
            <person name="Gilroy R."/>
            <person name="Ravi A."/>
            <person name="Getino M."/>
            <person name="Pursley I."/>
            <person name="Horton D.L."/>
            <person name="Alikhan N.F."/>
            <person name="Baker D."/>
            <person name="Gharbi K."/>
            <person name="Hall N."/>
            <person name="Watson M."/>
            <person name="Adriaenssens E.M."/>
            <person name="Foster-Nyarko E."/>
            <person name="Jarju S."/>
            <person name="Secka A."/>
            <person name="Antonio M."/>
            <person name="Oren A."/>
            <person name="Chaudhuri R.R."/>
            <person name="La Ragione R."/>
            <person name="Hildebrand F."/>
            <person name="Pallen M.J."/>
        </authorList>
    </citation>
    <scope>NUCLEOTIDE SEQUENCE</scope>
    <source>
        <strain evidence="1">Gambia15-2214</strain>
    </source>
</reference>
<dbReference type="InterPro" id="IPR058399">
    <property type="entry name" value="DUF8086"/>
</dbReference>
<accession>A0A9E2L367</accession>
<dbReference type="Proteomes" id="UP000823914">
    <property type="component" value="Unassembled WGS sequence"/>
</dbReference>
<proteinExistence type="predicted"/>
<organism evidence="1 2">
    <name type="scientific">Candidatus Treponema excrementipullorum</name>
    <dbReference type="NCBI Taxonomy" id="2838768"/>
    <lineage>
        <taxon>Bacteria</taxon>
        <taxon>Pseudomonadati</taxon>
        <taxon>Spirochaetota</taxon>
        <taxon>Spirochaetia</taxon>
        <taxon>Spirochaetales</taxon>
        <taxon>Treponemataceae</taxon>
        <taxon>Treponema</taxon>
    </lineage>
</organism>
<evidence type="ECO:0000313" key="1">
    <source>
        <dbReference type="EMBL" id="MBU3850469.1"/>
    </source>
</evidence>
<sequence>MNLLKYFRTIALVVFPMLFLLSCGDNSVPPMTEISLLKAHQWYYFSPLGLFPVDAPQQAPEVAAKPWTEAIRLANAGSSSTDNCGVVNRLGIMDFSSGKPTLYRDPAIFQHVTVDTLVFTKDGPIFNLYQNDYFNKQQTSEKKQRPLLVKYDKYSKLCIPVLTYEDLDLPGNAQITSIIPQKGSWLATVKTTHNDRVDFSYISFSTVNEDGSIPTPANIALTKKEISNTEFRNAQQPLKLSMAPEALQLLFAQVPHTFEFYLTSKEEGQIAPVIYDNTSQQSLGQYIFQGYSYVSSKGAVALFSDGTTYISKSLLYTDGLQQAEEVIAFLLPKLPAGFIYGDFTISGDTLYAAWEESDFYKTGRSGLIAVNLREIGKKLEKE</sequence>
<protein>
    <recommendedName>
        <fullName evidence="3">Lipoprotein</fullName>
    </recommendedName>
</protein>
<dbReference type="EMBL" id="JAHLFV010000185">
    <property type="protein sequence ID" value="MBU3850469.1"/>
    <property type="molecule type" value="Genomic_DNA"/>
</dbReference>
<dbReference type="Pfam" id="PF26331">
    <property type="entry name" value="DUF8086"/>
    <property type="match status" value="1"/>
</dbReference>
<gene>
    <name evidence="1" type="ORF">IAA16_07890</name>
</gene>
<dbReference type="PROSITE" id="PS51257">
    <property type="entry name" value="PROKAR_LIPOPROTEIN"/>
    <property type="match status" value="1"/>
</dbReference>
<reference evidence="1" key="2">
    <citation type="submission" date="2021-04" db="EMBL/GenBank/DDBJ databases">
        <authorList>
            <person name="Gilroy R."/>
        </authorList>
    </citation>
    <scope>NUCLEOTIDE SEQUENCE</scope>
    <source>
        <strain evidence="1">Gambia15-2214</strain>
    </source>
</reference>